<reference evidence="1" key="1">
    <citation type="submission" date="2015-12" db="EMBL/GenBank/DDBJ databases">
        <title>Update maize B73 reference genome by single molecule sequencing technologies.</title>
        <authorList>
            <consortium name="Maize Genome Sequencing Project"/>
            <person name="Ware D."/>
        </authorList>
    </citation>
    <scope>NUCLEOTIDE SEQUENCE</scope>
    <source>
        <tissue evidence="1">Seedling</tissue>
    </source>
</reference>
<gene>
    <name evidence="1" type="ORF">ZEAMMB73_Zm00001d011546</name>
</gene>
<name>A0A1D6G134_MAIZE</name>
<dbReference type="AlphaFoldDB" id="A0A1D6G134"/>
<organism evidence="1">
    <name type="scientific">Zea mays</name>
    <name type="common">Maize</name>
    <dbReference type="NCBI Taxonomy" id="4577"/>
    <lineage>
        <taxon>Eukaryota</taxon>
        <taxon>Viridiplantae</taxon>
        <taxon>Streptophyta</taxon>
        <taxon>Embryophyta</taxon>
        <taxon>Tracheophyta</taxon>
        <taxon>Spermatophyta</taxon>
        <taxon>Magnoliopsida</taxon>
        <taxon>Liliopsida</taxon>
        <taxon>Poales</taxon>
        <taxon>Poaceae</taxon>
        <taxon>PACMAD clade</taxon>
        <taxon>Panicoideae</taxon>
        <taxon>Andropogonodae</taxon>
        <taxon>Andropogoneae</taxon>
        <taxon>Tripsacinae</taxon>
        <taxon>Zea</taxon>
    </lineage>
</organism>
<protein>
    <submittedName>
        <fullName evidence="1">Putative replication protein</fullName>
    </submittedName>
</protein>
<proteinExistence type="predicted"/>
<sequence length="169" mass="19178">MRRVMRFRCTLSRSVKSGQATSPYSTFLQRLPPLTDTTANRGCVVRLRLLNEHVQTTLMRMQPRRLLNDHTSSCLKRPTKIAHTMVAHQTSAHIVAPFSGFRNGSKVCLLFRSAGLCTIFVAEEVRLFWSLTNVHRHPYVTYCDSMVIVVQEGSLGKSAHTIPFSRLPH</sequence>
<dbReference type="EMBL" id="CM000784">
    <property type="protein sequence ID" value="AQK97160.1"/>
    <property type="molecule type" value="Genomic_DNA"/>
</dbReference>
<accession>A0A1D6G134</accession>
<evidence type="ECO:0000313" key="1">
    <source>
        <dbReference type="EMBL" id="AQK97160.1"/>
    </source>
</evidence>